<dbReference type="InterPro" id="IPR017441">
    <property type="entry name" value="Protein_kinase_ATP_BS"/>
</dbReference>
<evidence type="ECO:0000313" key="12">
    <source>
        <dbReference type="EMBL" id="EDV99811.1"/>
    </source>
</evidence>
<dbReference type="SMART" id="SM00220">
    <property type="entry name" value="S_TKc"/>
    <property type="match status" value="1"/>
</dbReference>
<dbReference type="eggNOG" id="KOG0597">
    <property type="taxonomic scope" value="Eukaryota"/>
</dbReference>
<sequence length="805" mass="90373">MDRYAVSSLVGQGSFGCVYKAQRRADDKIVAIKVISKRGRSNRELKNLRRECDIQARLKNPHVIEMVESFESKFDLFVVTEFALMDLHRYLSFNGAMPEEDAQRVVCHLVSALYYLHSNRILHRDLKPQNVLLDKNMHAKLCDFGLARNMTMGTHVLTSIKGTPLYMAPELLAEQPYDHQADMWSLGCIAYESMAAQPPFCATSILHLVKLIKHEEVKWPSTLSSECRSFLQGLLEKDPSMRISWTQLLCHPFVEGKLYIPEVQAATSSPFINPQLTKDTKKPQSHTRQIGADMVDVLAALKLSDVANENLSTSRDSINAIAPSDIEQLETDMEDNVQRMIVPFADVSYRQMPSPTAVTPAPAGGGGGGGAVPLINSHTCFVSGNSNMILNHFNDNFAMEAPVASATKSMKSKLKMALNIKQSRSKDLEKRKLSQNLDNFSLRLGQSIDAEVRRKTTEMLTQQSQQSLHHQQQLHLQEKKSQQLKQSIHSTNDDKLSSDNSPPCLLPGWDSCDESQSPPIENDEWLAFLHRSTQELLDGEFDSLRQHNLVSIIVAPLRNSKAIPKVLRSVAQLLSLPFVLAEQHLVTDAIKIVYIDVKLVPNLMYACKLLLSQRQLTDSAASMPAATGVSLSRTLRSVSDLSAEEMSTACSLYELVCHLVHQQQPFLSQFCDAVAILAVNDMFINFLTHDWKDSSAVRLACCMLALFCCVLRELPENAELVEKIVFDPRLRLALLLQSRHQLLRQRACQMLLLLARFSLRGVQYIWNEELKGALQALAEQQTNQSLRMEAAQTLEELSQFSFFVA</sequence>
<dbReference type="InterPro" id="IPR016024">
    <property type="entry name" value="ARM-type_fold"/>
</dbReference>
<dbReference type="GO" id="GO:0007367">
    <property type="term" value="P:segment polarity determination"/>
    <property type="evidence" value="ECO:0007669"/>
    <property type="project" value="EnsemblMetazoa"/>
</dbReference>
<dbReference type="GO" id="GO:0030514">
    <property type="term" value="P:negative regulation of BMP signaling pathway"/>
    <property type="evidence" value="ECO:0007669"/>
    <property type="project" value="EnsemblMetazoa"/>
</dbReference>
<keyword evidence="13" id="KW-1185">Reference proteome</keyword>
<dbReference type="GO" id="GO:0042073">
    <property type="term" value="P:intraciliary transport"/>
    <property type="evidence" value="ECO:0007669"/>
    <property type="project" value="EnsemblMetazoa"/>
</dbReference>
<dbReference type="FunFam" id="1.10.510.10:FF:001240">
    <property type="entry name" value="Kinase, ULK"/>
    <property type="match status" value="1"/>
</dbReference>
<evidence type="ECO:0000256" key="10">
    <source>
        <dbReference type="SAM" id="MobiDB-lite"/>
    </source>
</evidence>
<evidence type="ECO:0000256" key="5">
    <source>
        <dbReference type="ARBA" id="ARBA00022777"/>
    </source>
</evidence>
<dbReference type="GO" id="GO:0007293">
    <property type="term" value="P:germarium-derived egg chamber formation"/>
    <property type="evidence" value="ECO:0007669"/>
    <property type="project" value="EnsemblMetazoa"/>
</dbReference>
<dbReference type="FunCoup" id="B4JJQ9">
    <property type="interactions" value="47"/>
</dbReference>
<keyword evidence="4 9" id="KW-0547">Nucleotide-binding</keyword>
<evidence type="ECO:0000256" key="1">
    <source>
        <dbReference type="ARBA" id="ARBA00012513"/>
    </source>
</evidence>
<keyword evidence="5" id="KW-0418">Kinase</keyword>
<dbReference type="GO" id="GO:0007224">
    <property type="term" value="P:smoothened signaling pathway"/>
    <property type="evidence" value="ECO:0007669"/>
    <property type="project" value="EnsemblMetazoa"/>
</dbReference>
<dbReference type="PANTHER" id="PTHR22983">
    <property type="entry name" value="PROTEIN KINASE RELATED"/>
    <property type="match status" value="1"/>
</dbReference>
<feature type="binding site" evidence="9">
    <location>
        <position position="33"/>
    </location>
    <ligand>
        <name>ATP</name>
        <dbReference type="ChEBI" id="CHEBI:30616"/>
    </ligand>
</feature>
<keyword evidence="6 9" id="KW-0067">ATP-binding</keyword>
<dbReference type="GO" id="GO:0005119">
    <property type="term" value="F:smoothened binding"/>
    <property type="evidence" value="ECO:0007669"/>
    <property type="project" value="EnsemblMetazoa"/>
</dbReference>
<dbReference type="GO" id="GO:0004674">
    <property type="term" value="F:protein serine/threonine kinase activity"/>
    <property type="evidence" value="ECO:0007669"/>
    <property type="project" value="UniProtKB-KW"/>
</dbReference>
<dbReference type="GO" id="GO:0035222">
    <property type="term" value="P:wing disc pattern formation"/>
    <property type="evidence" value="ECO:0007669"/>
    <property type="project" value="EnsemblMetazoa"/>
</dbReference>
<dbReference type="Pfam" id="PF00069">
    <property type="entry name" value="Pkinase"/>
    <property type="match status" value="1"/>
</dbReference>
<keyword evidence="2" id="KW-0723">Serine/threonine-protein kinase</keyword>
<dbReference type="GO" id="GO:0046824">
    <property type="term" value="P:positive regulation of nucleocytoplasmic transport"/>
    <property type="evidence" value="ECO:0007669"/>
    <property type="project" value="EnsemblMetazoa"/>
</dbReference>
<dbReference type="PANTHER" id="PTHR22983:SF6">
    <property type="entry name" value="SERINE_THREONINE-PROTEIN KINASE 36"/>
    <property type="match status" value="1"/>
</dbReference>
<dbReference type="CDD" id="cd14002">
    <property type="entry name" value="STKc_STK36"/>
    <property type="match status" value="1"/>
</dbReference>
<dbReference type="KEGG" id="dgr:6565432"/>
<dbReference type="PhylomeDB" id="B4JJQ9"/>
<dbReference type="InterPro" id="IPR000719">
    <property type="entry name" value="Prot_kinase_dom"/>
</dbReference>
<evidence type="ECO:0000256" key="3">
    <source>
        <dbReference type="ARBA" id="ARBA00022679"/>
    </source>
</evidence>
<evidence type="ECO:0000256" key="6">
    <source>
        <dbReference type="ARBA" id="ARBA00022840"/>
    </source>
</evidence>
<dbReference type="STRING" id="7222.B4JJQ9"/>
<dbReference type="GO" id="GO:0035301">
    <property type="term" value="C:Hedgehog signaling complex"/>
    <property type="evidence" value="ECO:0007669"/>
    <property type="project" value="EnsemblMetazoa"/>
</dbReference>
<dbReference type="GO" id="GO:0005524">
    <property type="term" value="F:ATP binding"/>
    <property type="evidence" value="ECO:0007669"/>
    <property type="project" value="UniProtKB-UniRule"/>
</dbReference>
<dbReference type="Gene3D" id="1.10.510.10">
    <property type="entry name" value="Transferase(Phosphotransferase) domain 1"/>
    <property type="match status" value="1"/>
</dbReference>
<dbReference type="OMA" id="VRLAGCM"/>
<dbReference type="SUPFAM" id="SSF56112">
    <property type="entry name" value="Protein kinase-like (PK-like)"/>
    <property type="match status" value="1"/>
</dbReference>
<feature type="region of interest" description="Disordered" evidence="10">
    <location>
        <begin position="457"/>
        <end position="500"/>
    </location>
</feature>
<dbReference type="EC" id="2.7.11.1" evidence="1"/>
<dbReference type="SUPFAM" id="SSF48371">
    <property type="entry name" value="ARM repeat"/>
    <property type="match status" value="1"/>
</dbReference>
<dbReference type="GO" id="GO:0005829">
    <property type="term" value="C:cytosol"/>
    <property type="evidence" value="ECO:0007669"/>
    <property type="project" value="EnsemblMetazoa"/>
</dbReference>
<dbReference type="HOGENOM" id="CLU_021728_0_0_1"/>
<dbReference type="GO" id="GO:0031398">
    <property type="term" value="P:positive regulation of protein ubiquitination"/>
    <property type="evidence" value="ECO:0007669"/>
    <property type="project" value="EnsemblMetazoa"/>
</dbReference>
<dbReference type="PROSITE" id="PS00107">
    <property type="entry name" value="PROTEIN_KINASE_ATP"/>
    <property type="match status" value="1"/>
</dbReference>
<comment type="catalytic activity">
    <reaction evidence="7">
        <text>L-threonyl-[protein] + ATP = O-phospho-L-threonyl-[protein] + ADP + H(+)</text>
        <dbReference type="Rhea" id="RHEA:46608"/>
        <dbReference type="Rhea" id="RHEA-COMP:11060"/>
        <dbReference type="Rhea" id="RHEA-COMP:11605"/>
        <dbReference type="ChEBI" id="CHEBI:15378"/>
        <dbReference type="ChEBI" id="CHEBI:30013"/>
        <dbReference type="ChEBI" id="CHEBI:30616"/>
        <dbReference type="ChEBI" id="CHEBI:61977"/>
        <dbReference type="ChEBI" id="CHEBI:456216"/>
        <dbReference type="EC" id="2.7.11.1"/>
    </reaction>
</comment>
<gene>
    <name evidence="12" type="primary">Dgri\GH12528</name>
    <name evidence="12" type="ORF">Dgri_GH12528</name>
</gene>
<name>B4JJQ9_DROGR</name>
<feature type="compositionally biased region" description="Low complexity" evidence="10">
    <location>
        <begin position="462"/>
        <end position="475"/>
    </location>
</feature>
<reference evidence="12 13" key="1">
    <citation type="journal article" date="2007" name="Nature">
        <title>Evolution of genes and genomes on the Drosophila phylogeny.</title>
        <authorList>
            <consortium name="Drosophila 12 Genomes Consortium"/>
            <person name="Clark A.G."/>
            <person name="Eisen M.B."/>
            <person name="Smith D.R."/>
            <person name="Bergman C.M."/>
            <person name="Oliver B."/>
            <person name="Markow T.A."/>
            <person name="Kaufman T.C."/>
            <person name="Kellis M."/>
            <person name="Gelbart W."/>
            <person name="Iyer V.N."/>
            <person name="Pollard D.A."/>
            <person name="Sackton T.B."/>
            <person name="Larracuente A.M."/>
            <person name="Singh N.D."/>
            <person name="Abad J.P."/>
            <person name="Abt D.N."/>
            <person name="Adryan B."/>
            <person name="Aguade M."/>
            <person name="Akashi H."/>
            <person name="Anderson W.W."/>
            <person name="Aquadro C.F."/>
            <person name="Ardell D.H."/>
            <person name="Arguello R."/>
            <person name="Artieri C.G."/>
            <person name="Barbash D.A."/>
            <person name="Barker D."/>
            <person name="Barsanti P."/>
            <person name="Batterham P."/>
            <person name="Batzoglou S."/>
            <person name="Begun D."/>
            <person name="Bhutkar A."/>
            <person name="Blanco E."/>
            <person name="Bosak S.A."/>
            <person name="Bradley R.K."/>
            <person name="Brand A.D."/>
            <person name="Brent M.R."/>
            <person name="Brooks A.N."/>
            <person name="Brown R.H."/>
            <person name="Butlin R.K."/>
            <person name="Caggese C."/>
            <person name="Calvi B.R."/>
            <person name="Bernardo de Carvalho A."/>
            <person name="Caspi A."/>
            <person name="Castrezana S."/>
            <person name="Celniker S.E."/>
            <person name="Chang J.L."/>
            <person name="Chapple C."/>
            <person name="Chatterji S."/>
            <person name="Chinwalla A."/>
            <person name="Civetta A."/>
            <person name="Clifton S.W."/>
            <person name="Comeron J.M."/>
            <person name="Costello J.C."/>
            <person name="Coyne J.A."/>
            <person name="Daub J."/>
            <person name="David R.G."/>
            <person name="Delcher A.L."/>
            <person name="Delehaunty K."/>
            <person name="Do C.B."/>
            <person name="Ebling H."/>
            <person name="Edwards K."/>
            <person name="Eickbush T."/>
            <person name="Evans J.D."/>
            <person name="Filipski A."/>
            <person name="Findeiss S."/>
            <person name="Freyhult E."/>
            <person name="Fulton L."/>
            <person name="Fulton R."/>
            <person name="Garcia A.C."/>
            <person name="Gardiner A."/>
            <person name="Garfield D.A."/>
            <person name="Garvin B.E."/>
            <person name="Gibson G."/>
            <person name="Gilbert D."/>
            <person name="Gnerre S."/>
            <person name="Godfrey J."/>
            <person name="Good R."/>
            <person name="Gotea V."/>
            <person name="Gravely B."/>
            <person name="Greenberg A.J."/>
            <person name="Griffiths-Jones S."/>
            <person name="Gross S."/>
            <person name="Guigo R."/>
            <person name="Gustafson E.A."/>
            <person name="Haerty W."/>
            <person name="Hahn M.W."/>
            <person name="Halligan D.L."/>
            <person name="Halpern A.L."/>
            <person name="Halter G.M."/>
            <person name="Han M.V."/>
            <person name="Heger A."/>
            <person name="Hillier L."/>
            <person name="Hinrichs A.S."/>
            <person name="Holmes I."/>
            <person name="Hoskins R.A."/>
            <person name="Hubisz M.J."/>
            <person name="Hultmark D."/>
            <person name="Huntley M.A."/>
            <person name="Jaffe D.B."/>
            <person name="Jagadeeshan S."/>
            <person name="Jeck W.R."/>
            <person name="Johnson J."/>
            <person name="Jones C.D."/>
            <person name="Jordan W.C."/>
            <person name="Karpen G.H."/>
            <person name="Kataoka E."/>
            <person name="Keightley P.D."/>
            <person name="Kheradpour P."/>
            <person name="Kirkness E.F."/>
            <person name="Koerich L.B."/>
            <person name="Kristiansen K."/>
            <person name="Kudrna D."/>
            <person name="Kulathinal R.J."/>
            <person name="Kumar S."/>
            <person name="Kwok R."/>
            <person name="Lander E."/>
            <person name="Langley C.H."/>
            <person name="Lapoint R."/>
            <person name="Lazzaro B.P."/>
            <person name="Lee S.J."/>
            <person name="Levesque L."/>
            <person name="Li R."/>
            <person name="Lin C.F."/>
            <person name="Lin M.F."/>
            <person name="Lindblad-Toh K."/>
            <person name="Llopart A."/>
            <person name="Long M."/>
            <person name="Low L."/>
            <person name="Lozovsky E."/>
            <person name="Lu J."/>
            <person name="Luo M."/>
            <person name="Machado C.A."/>
            <person name="Makalowski W."/>
            <person name="Marzo M."/>
            <person name="Matsuda M."/>
            <person name="Matzkin L."/>
            <person name="McAllister B."/>
            <person name="McBride C.S."/>
            <person name="McKernan B."/>
            <person name="McKernan K."/>
            <person name="Mendez-Lago M."/>
            <person name="Minx P."/>
            <person name="Mollenhauer M.U."/>
            <person name="Montooth K."/>
            <person name="Mount S.M."/>
            <person name="Mu X."/>
            <person name="Myers E."/>
            <person name="Negre B."/>
            <person name="Newfeld S."/>
            <person name="Nielsen R."/>
            <person name="Noor M.A."/>
            <person name="O'Grady P."/>
            <person name="Pachter L."/>
            <person name="Papaceit M."/>
            <person name="Parisi M.J."/>
            <person name="Parisi M."/>
            <person name="Parts L."/>
            <person name="Pedersen J.S."/>
            <person name="Pesole G."/>
            <person name="Phillippy A.M."/>
            <person name="Ponting C.P."/>
            <person name="Pop M."/>
            <person name="Porcelli D."/>
            <person name="Powell J.R."/>
            <person name="Prohaska S."/>
            <person name="Pruitt K."/>
            <person name="Puig M."/>
            <person name="Quesneville H."/>
            <person name="Ram K.R."/>
            <person name="Rand D."/>
            <person name="Rasmussen M.D."/>
            <person name="Reed L.K."/>
            <person name="Reenan R."/>
            <person name="Reily A."/>
            <person name="Remington K.A."/>
            <person name="Rieger T.T."/>
            <person name="Ritchie M.G."/>
            <person name="Robin C."/>
            <person name="Rogers Y.H."/>
            <person name="Rohde C."/>
            <person name="Rozas J."/>
            <person name="Rubenfield M.J."/>
            <person name="Ruiz A."/>
            <person name="Russo S."/>
            <person name="Salzberg S.L."/>
            <person name="Sanchez-Gracia A."/>
            <person name="Saranga D.J."/>
            <person name="Sato H."/>
            <person name="Schaeffer S.W."/>
            <person name="Schatz M.C."/>
            <person name="Schlenke T."/>
            <person name="Schwartz R."/>
            <person name="Segarra C."/>
            <person name="Singh R.S."/>
            <person name="Sirot L."/>
            <person name="Sirota M."/>
            <person name="Sisneros N.B."/>
            <person name="Smith C.D."/>
            <person name="Smith T.F."/>
            <person name="Spieth J."/>
            <person name="Stage D.E."/>
            <person name="Stark A."/>
            <person name="Stephan W."/>
            <person name="Strausberg R.L."/>
            <person name="Strempel S."/>
            <person name="Sturgill D."/>
            <person name="Sutton G."/>
            <person name="Sutton G.G."/>
            <person name="Tao W."/>
            <person name="Teichmann S."/>
            <person name="Tobari Y.N."/>
            <person name="Tomimura Y."/>
            <person name="Tsolas J.M."/>
            <person name="Valente V.L."/>
            <person name="Venter E."/>
            <person name="Venter J.C."/>
            <person name="Vicario S."/>
            <person name="Vieira F.G."/>
            <person name="Vilella A.J."/>
            <person name="Villasante A."/>
            <person name="Walenz B."/>
            <person name="Wang J."/>
            <person name="Wasserman M."/>
            <person name="Watts T."/>
            <person name="Wilson D."/>
            <person name="Wilson R.K."/>
            <person name="Wing R.A."/>
            <person name="Wolfner M.F."/>
            <person name="Wong A."/>
            <person name="Wong G.K."/>
            <person name="Wu C.I."/>
            <person name="Wu G."/>
            <person name="Yamamoto D."/>
            <person name="Yang H.P."/>
            <person name="Yang S.P."/>
            <person name="Yorke J.A."/>
            <person name="Yoshida K."/>
            <person name="Zdobnov E."/>
            <person name="Zhang P."/>
            <person name="Zhang Y."/>
            <person name="Zimin A.V."/>
            <person name="Baldwin J."/>
            <person name="Abdouelleil A."/>
            <person name="Abdulkadir J."/>
            <person name="Abebe A."/>
            <person name="Abera B."/>
            <person name="Abreu J."/>
            <person name="Acer S.C."/>
            <person name="Aftuck L."/>
            <person name="Alexander A."/>
            <person name="An P."/>
            <person name="Anderson E."/>
            <person name="Anderson S."/>
            <person name="Arachi H."/>
            <person name="Azer M."/>
            <person name="Bachantsang P."/>
            <person name="Barry A."/>
            <person name="Bayul T."/>
            <person name="Berlin A."/>
            <person name="Bessette D."/>
            <person name="Bloom T."/>
            <person name="Blye J."/>
            <person name="Boguslavskiy L."/>
            <person name="Bonnet C."/>
            <person name="Boukhgalter B."/>
            <person name="Bourzgui I."/>
            <person name="Brown A."/>
            <person name="Cahill P."/>
            <person name="Channer S."/>
            <person name="Cheshatsang Y."/>
            <person name="Chuda L."/>
            <person name="Citroen M."/>
            <person name="Collymore A."/>
            <person name="Cooke P."/>
            <person name="Costello M."/>
            <person name="D'Aco K."/>
            <person name="Daza R."/>
            <person name="De Haan G."/>
            <person name="DeGray S."/>
            <person name="DeMaso C."/>
            <person name="Dhargay N."/>
            <person name="Dooley K."/>
            <person name="Dooley E."/>
            <person name="Doricent M."/>
            <person name="Dorje P."/>
            <person name="Dorjee K."/>
            <person name="Dupes A."/>
            <person name="Elong R."/>
            <person name="Falk J."/>
            <person name="Farina A."/>
            <person name="Faro S."/>
            <person name="Ferguson D."/>
            <person name="Fisher S."/>
            <person name="Foley C.D."/>
            <person name="Franke A."/>
            <person name="Friedrich D."/>
            <person name="Gadbois L."/>
            <person name="Gearin G."/>
            <person name="Gearin C.R."/>
            <person name="Giannoukos G."/>
            <person name="Goode T."/>
            <person name="Graham J."/>
            <person name="Grandbois E."/>
            <person name="Grewal S."/>
            <person name="Gyaltsen K."/>
            <person name="Hafez N."/>
            <person name="Hagos B."/>
            <person name="Hall J."/>
            <person name="Henson C."/>
            <person name="Hollinger A."/>
            <person name="Honan T."/>
            <person name="Huard M.D."/>
            <person name="Hughes L."/>
            <person name="Hurhula B."/>
            <person name="Husby M.E."/>
            <person name="Kamat A."/>
            <person name="Kanga B."/>
            <person name="Kashin S."/>
            <person name="Khazanovich D."/>
            <person name="Kisner P."/>
            <person name="Lance K."/>
            <person name="Lara M."/>
            <person name="Lee W."/>
            <person name="Lennon N."/>
            <person name="Letendre F."/>
            <person name="LeVine R."/>
            <person name="Lipovsky A."/>
            <person name="Liu X."/>
            <person name="Liu J."/>
            <person name="Liu S."/>
            <person name="Lokyitsang T."/>
            <person name="Lokyitsang Y."/>
            <person name="Lubonja R."/>
            <person name="Lui A."/>
            <person name="MacDonald P."/>
            <person name="Magnisalis V."/>
            <person name="Maru K."/>
            <person name="Matthews C."/>
            <person name="McCusker W."/>
            <person name="McDonough S."/>
            <person name="Mehta T."/>
            <person name="Meldrim J."/>
            <person name="Meneus L."/>
            <person name="Mihai O."/>
            <person name="Mihalev A."/>
            <person name="Mihova T."/>
            <person name="Mittelman R."/>
            <person name="Mlenga V."/>
            <person name="Montmayeur A."/>
            <person name="Mulrain L."/>
            <person name="Navidi A."/>
            <person name="Naylor J."/>
            <person name="Negash T."/>
            <person name="Nguyen T."/>
            <person name="Nguyen N."/>
            <person name="Nicol R."/>
            <person name="Norbu C."/>
            <person name="Norbu N."/>
            <person name="Novod N."/>
            <person name="O'Neill B."/>
            <person name="Osman S."/>
            <person name="Markiewicz E."/>
            <person name="Oyono O.L."/>
            <person name="Patti C."/>
            <person name="Phunkhang P."/>
            <person name="Pierre F."/>
            <person name="Priest M."/>
            <person name="Raghuraman S."/>
            <person name="Rege F."/>
            <person name="Reyes R."/>
            <person name="Rise C."/>
            <person name="Rogov P."/>
            <person name="Ross K."/>
            <person name="Ryan E."/>
            <person name="Settipalli S."/>
            <person name="Shea T."/>
            <person name="Sherpa N."/>
            <person name="Shi L."/>
            <person name="Shih D."/>
            <person name="Sparrow T."/>
            <person name="Spaulding J."/>
            <person name="Stalker J."/>
            <person name="Stange-Thomann N."/>
            <person name="Stavropoulos S."/>
            <person name="Stone C."/>
            <person name="Strader C."/>
            <person name="Tesfaye S."/>
            <person name="Thomson T."/>
            <person name="Thoulutsang Y."/>
            <person name="Thoulutsang D."/>
            <person name="Topham K."/>
            <person name="Topping I."/>
            <person name="Tsamla T."/>
            <person name="Vassiliev H."/>
            <person name="Vo A."/>
            <person name="Wangchuk T."/>
            <person name="Wangdi T."/>
            <person name="Weiand M."/>
            <person name="Wilkinson J."/>
            <person name="Wilson A."/>
            <person name="Yadav S."/>
            <person name="Young G."/>
            <person name="Yu Q."/>
            <person name="Zembek L."/>
            <person name="Zhong D."/>
            <person name="Zimmer A."/>
            <person name="Zwirko Z."/>
            <person name="Jaffe D.B."/>
            <person name="Alvarez P."/>
            <person name="Brockman W."/>
            <person name="Butler J."/>
            <person name="Chin C."/>
            <person name="Gnerre S."/>
            <person name="Grabherr M."/>
            <person name="Kleber M."/>
            <person name="Mauceli E."/>
            <person name="MacCallum I."/>
        </authorList>
    </citation>
    <scope>NUCLEOTIDE SEQUENCE [LARGE SCALE GENOMIC DNA]</scope>
    <source>
        <strain evidence="13">Tucson 15287-2541.00</strain>
    </source>
</reference>
<dbReference type="EMBL" id="CH916370">
    <property type="protein sequence ID" value="EDV99811.1"/>
    <property type="molecule type" value="Genomic_DNA"/>
</dbReference>
<dbReference type="PROSITE" id="PS51257">
    <property type="entry name" value="PROKAR_LIPOPROTEIN"/>
    <property type="match status" value="1"/>
</dbReference>
<evidence type="ECO:0000313" key="13">
    <source>
        <dbReference type="Proteomes" id="UP000001070"/>
    </source>
</evidence>
<dbReference type="OrthoDB" id="266718at2759"/>
<dbReference type="Proteomes" id="UP000001070">
    <property type="component" value="Unassembled WGS sequence"/>
</dbReference>
<evidence type="ECO:0000256" key="2">
    <source>
        <dbReference type="ARBA" id="ARBA00022527"/>
    </source>
</evidence>
<evidence type="ECO:0000259" key="11">
    <source>
        <dbReference type="PROSITE" id="PS50011"/>
    </source>
</evidence>
<evidence type="ECO:0000256" key="7">
    <source>
        <dbReference type="ARBA" id="ARBA00047899"/>
    </source>
</evidence>
<evidence type="ECO:0000256" key="4">
    <source>
        <dbReference type="ARBA" id="ARBA00022741"/>
    </source>
</evidence>
<accession>B4JJQ9</accession>
<dbReference type="InParanoid" id="B4JJQ9"/>
<dbReference type="GO" id="GO:0005929">
    <property type="term" value="C:cilium"/>
    <property type="evidence" value="ECO:0007669"/>
    <property type="project" value="GOC"/>
</dbReference>
<protein>
    <recommendedName>
        <fullName evidence="1">non-specific serine/threonine protein kinase</fullName>
        <ecNumber evidence="1">2.7.11.1</ecNumber>
    </recommendedName>
</protein>
<dbReference type="PROSITE" id="PS00108">
    <property type="entry name" value="PROTEIN_KINASE_ST"/>
    <property type="match status" value="1"/>
</dbReference>
<proteinExistence type="predicted"/>
<dbReference type="InterPro" id="IPR008271">
    <property type="entry name" value="Ser/Thr_kinase_AS"/>
</dbReference>
<keyword evidence="3" id="KW-0808">Transferase</keyword>
<feature type="domain" description="Protein kinase" evidence="11">
    <location>
        <begin position="4"/>
        <end position="254"/>
    </location>
</feature>
<dbReference type="GO" id="GO:0031234">
    <property type="term" value="C:extrinsic component of cytoplasmic side of plasma membrane"/>
    <property type="evidence" value="ECO:0007669"/>
    <property type="project" value="EnsemblMetazoa"/>
</dbReference>
<dbReference type="AlphaFoldDB" id="B4JJQ9"/>
<dbReference type="PROSITE" id="PS50011">
    <property type="entry name" value="PROTEIN_KINASE_DOM"/>
    <property type="match status" value="1"/>
</dbReference>
<dbReference type="SMR" id="B4JJQ9"/>
<comment type="catalytic activity">
    <reaction evidence="8">
        <text>L-seryl-[protein] + ATP = O-phospho-L-seryl-[protein] + ADP + H(+)</text>
        <dbReference type="Rhea" id="RHEA:17989"/>
        <dbReference type="Rhea" id="RHEA-COMP:9863"/>
        <dbReference type="Rhea" id="RHEA-COMP:11604"/>
        <dbReference type="ChEBI" id="CHEBI:15378"/>
        <dbReference type="ChEBI" id="CHEBI:29999"/>
        <dbReference type="ChEBI" id="CHEBI:30616"/>
        <dbReference type="ChEBI" id="CHEBI:83421"/>
        <dbReference type="ChEBI" id="CHEBI:456216"/>
        <dbReference type="EC" id="2.7.11.1"/>
    </reaction>
</comment>
<dbReference type="GO" id="GO:0045879">
    <property type="term" value="P:negative regulation of smoothened signaling pathway"/>
    <property type="evidence" value="ECO:0007669"/>
    <property type="project" value="EnsemblMetazoa"/>
</dbReference>
<evidence type="ECO:0000256" key="8">
    <source>
        <dbReference type="ARBA" id="ARBA00048679"/>
    </source>
</evidence>
<evidence type="ECO:0000256" key="9">
    <source>
        <dbReference type="PROSITE-ProRule" id="PRU10141"/>
    </source>
</evidence>
<dbReference type="GO" id="GO:0042803">
    <property type="term" value="F:protein homodimerization activity"/>
    <property type="evidence" value="ECO:0007669"/>
    <property type="project" value="EnsemblMetazoa"/>
</dbReference>
<organism evidence="13">
    <name type="scientific">Drosophila grimshawi</name>
    <name type="common">Hawaiian fruit fly</name>
    <name type="synonym">Idiomyia grimshawi</name>
    <dbReference type="NCBI Taxonomy" id="7222"/>
    <lineage>
        <taxon>Eukaryota</taxon>
        <taxon>Metazoa</taxon>
        <taxon>Ecdysozoa</taxon>
        <taxon>Arthropoda</taxon>
        <taxon>Hexapoda</taxon>
        <taxon>Insecta</taxon>
        <taxon>Pterygota</taxon>
        <taxon>Neoptera</taxon>
        <taxon>Endopterygota</taxon>
        <taxon>Diptera</taxon>
        <taxon>Brachycera</taxon>
        <taxon>Muscomorpha</taxon>
        <taxon>Ephydroidea</taxon>
        <taxon>Drosophilidae</taxon>
        <taxon>Drosophila</taxon>
        <taxon>Hawaiian Drosophila</taxon>
    </lineage>
</organism>
<dbReference type="InterPro" id="IPR011009">
    <property type="entry name" value="Kinase-like_dom_sf"/>
</dbReference>